<name>A0A165MUD0_9APHY</name>
<protein>
    <submittedName>
        <fullName evidence="2">Uncharacterized protein</fullName>
    </submittedName>
</protein>
<dbReference type="OrthoDB" id="3260393at2759"/>
<sequence length="436" mass="47613">MDAYSPLFTSGLLTGTPAASPSTSRSPSMKRRRGKAVDSLPCTVNTVSFHAAVRSSTDPTAMFLTLVPHRQWEDEDRSFLSLDLAESQSLRSMSLRRKDTVTSRGSVAFGRSEAASPTGRTHNHAFSFSYFSQPKRPASKMRKSSRESLLPSPKPAPSISLPELPASASATPRGRRTSNLTLTLSTILSTEQPSLAYPWSPMHRASHSAPSLLSPTEPARQSSMLFPNESADYSYLTFSPISPTAPAPLSPPRRAAPAPIAAAPARSQSFRSVASLNTRLRNRSAALAVLEGRTRRAMTRGGDFMWMSDEEDEDAEEQERARSQAADQPARDVDSRLLEVLHEEEDVVIPAARSPSRSPARTLVPASAPACETEERFSPPPTQSRSSAQSRSSSTPSRMSRRGTLESLLSPLANFIDFKEDDRSSRSWRSFVEFSS</sequence>
<evidence type="ECO:0000313" key="2">
    <source>
        <dbReference type="EMBL" id="KZT66135.1"/>
    </source>
</evidence>
<feature type="region of interest" description="Disordered" evidence="1">
    <location>
        <begin position="310"/>
        <end position="332"/>
    </location>
</feature>
<dbReference type="EMBL" id="KV429094">
    <property type="protein sequence ID" value="KZT66135.1"/>
    <property type="molecule type" value="Genomic_DNA"/>
</dbReference>
<feature type="region of interest" description="Disordered" evidence="1">
    <location>
        <begin position="349"/>
        <end position="405"/>
    </location>
</feature>
<feature type="compositionally biased region" description="Low complexity" evidence="1">
    <location>
        <begin position="383"/>
        <end position="398"/>
    </location>
</feature>
<evidence type="ECO:0000313" key="3">
    <source>
        <dbReference type="Proteomes" id="UP000076727"/>
    </source>
</evidence>
<dbReference type="STRING" id="1314783.A0A165MUD0"/>
<proteinExistence type="predicted"/>
<organism evidence="2 3">
    <name type="scientific">Daedalea quercina L-15889</name>
    <dbReference type="NCBI Taxonomy" id="1314783"/>
    <lineage>
        <taxon>Eukaryota</taxon>
        <taxon>Fungi</taxon>
        <taxon>Dikarya</taxon>
        <taxon>Basidiomycota</taxon>
        <taxon>Agaricomycotina</taxon>
        <taxon>Agaricomycetes</taxon>
        <taxon>Polyporales</taxon>
        <taxon>Fomitopsis</taxon>
    </lineage>
</organism>
<feature type="compositionally biased region" description="Low complexity" evidence="1">
    <location>
        <begin position="16"/>
        <end position="27"/>
    </location>
</feature>
<keyword evidence="3" id="KW-1185">Reference proteome</keyword>
<dbReference type="AlphaFoldDB" id="A0A165MUD0"/>
<feature type="region of interest" description="Disordered" evidence="1">
    <location>
        <begin position="1"/>
        <end position="37"/>
    </location>
</feature>
<dbReference type="Proteomes" id="UP000076727">
    <property type="component" value="Unassembled WGS sequence"/>
</dbReference>
<accession>A0A165MUD0</accession>
<feature type="compositionally biased region" description="Low complexity" evidence="1">
    <location>
        <begin position="349"/>
        <end position="361"/>
    </location>
</feature>
<gene>
    <name evidence="2" type="ORF">DAEQUDRAFT_768281</name>
</gene>
<feature type="region of interest" description="Disordered" evidence="1">
    <location>
        <begin position="137"/>
        <end position="178"/>
    </location>
</feature>
<reference evidence="2 3" key="1">
    <citation type="journal article" date="2016" name="Mol. Biol. Evol.">
        <title>Comparative Genomics of Early-Diverging Mushroom-Forming Fungi Provides Insights into the Origins of Lignocellulose Decay Capabilities.</title>
        <authorList>
            <person name="Nagy L.G."/>
            <person name="Riley R."/>
            <person name="Tritt A."/>
            <person name="Adam C."/>
            <person name="Daum C."/>
            <person name="Floudas D."/>
            <person name="Sun H."/>
            <person name="Yadav J.S."/>
            <person name="Pangilinan J."/>
            <person name="Larsson K.H."/>
            <person name="Matsuura K."/>
            <person name="Barry K."/>
            <person name="Labutti K."/>
            <person name="Kuo R."/>
            <person name="Ohm R.A."/>
            <person name="Bhattacharya S.S."/>
            <person name="Shirouzu T."/>
            <person name="Yoshinaga Y."/>
            <person name="Martin F.M."/>
            <person name="Grigoriev I.V."/>
            <person name="Hibbett D.S."/>
        </authorList>
    </citation>
    <scope>NUCLEOTIDE SEQUENCE [LARGE SCALE GENOMIC DNA]</scope>
    <source>
        <strain evidence="2 3">L-15889</strain>
    </source>
</reference>
<evidence type="ECO:0000256" key="1">
    <source>
        <dbReference type="SAM" id="MobiDB-lite"/>
    </source>
</evidence>